<protein>
    <recommendedName>
        <fullName evidence="2">DUF6532 domain-containing protein</fullName>
    </recommendedName>
</protein>
<name>A0AA38P1Y9_9AGAR</name>
<evidence type="ECO:0000313" key="4">
    <source>
        <dbReference type="Proteomes" id="UP001163846"/>
    </source>
</evidence>
<accession>A0AA38P1Y9</accession>
<organism evidence="3 4">
    <name type="scientific">Lentinula raphanica</name>
    <dbReference type="NCBI Taxonomy" id="153919"/>
    <lineage>
        <taxon>Eukaryota</taxon>
        <taxon>Fungi</taxon>
        <taxon>Dikarya</taxon>
        <taxon>Basidiomycota</taxon>
        <taxon>Agaricomycotina</taxon>
        <taxon>Agaricomycetes</taxon>
        <taxon>Agaricomycetidae</taxon>
        <taxon>Agaricales</taxon>
        <taxon>Marasmiineae</taxon>
        <taxon>Omphalotaceae</taxon>
        <taxon>Lentinula</taxon>
    </lineage>
</organism>
<dbReference type="AlphaFoldDB" id="A0AA38P1Y9"/>
<keyword evidence="4" id="KW-1185">Reference proteome</keyword>
<dbReference type="Pfam" id="PF20149">
    <property type="entry name" value="DUF6532"/>
    <property type="match status" value="1"/>
</dbReference>
<feature type="compositionally biased region" description="Polar residues" evidence="1">
    <location>
        <begin position="184"/>
        <end position="220"/>
    </location>
</feature>
<dbReference type="EMBL" id="MU806504">
    <property type="protein sequence ID" value="KAJ3834636.1"/>
    <property type="molecule type" value="Genomic_DNA"/>
</dbReference>
<feature type="region of interest" description="Disordered" evidence="1">
    <location>
        <begin position="171"/>
        <end position="228"/>
    </location>
</feature>
<dbReference type="InterPro" id="IPR045341">
    <property type="entry name" value="DUF6532"/>
</dbReference>
<evidence type="ECO:0000259" key="2">
    <source>
        <dbReference type="Pfam" id="PF20149"/>
    </source>
</evidence>
<dbReference type="Proteomes" id="UP001163846">
    <property type="component" value="Unassembled WGS sequence"/>
</dbReference>
<sequence length="474" mass="52470">MPSWNELDLRVLQPKLAEISASNLATEFGAVSFTEQQINQLLNISEMCESIRFAEQQDVLDAHRSRNRTFKPPTASSLREHGLQQTRNDVEINVNVDDADADGDVDDADADGDVDDADADGDVDDADADVDPDVHEDSDAAGSLQAPAAANSYFHEDLPANPRARDLLSLPSRASSRAPLRATHNPSRASTRSSGEHGLSQSSALATTSRVQITQRQTPGPSKAPMDPTMEKFYPPMMKKLIGCAKDYVHLHMLTVDPFPHQRDHCFASSLDCAITEFVNANLHVEQGYLDNYRAGLLKLLYKNTSYYRSNIKRSIRPVVKAAYELPFVLSELPENCNSNAEAQLTQAHVKKLLTQNHFLKHGHDSTNRTNNIAHPGIRDSIIQVYYSDSAGIARKFPDQFSDTIPSVALAFVMTVIHNCIEEYASELTKNELAGGTYLEKFVVMSEAIEAASTNSFHWDKLQRNLASWAKSGW</sequence>
<proteinExistence type="predicted"/>
<feature type="domain" description="DUF6532" evidence="2">
    <location>
        <begin position="245"/>
        <end position="443"/>
    </location>
</feature>
<evidence type="ECO:0000313" key="3">
    <source>
        <dbReference type="EMBL" id="KAJ3834636.1"/>
    </source>
</evidence>
<evidence type="ECO:0000256" key="1">
    <source>
        <dbReference type="SAM" id="MobiDB-lite"/>
    </source>
</evidence>
<feature type="compositionally biased region" description="Acidic residues" evidence="1">
    <location>
        <begin position="97"/>
        <end position="131"/>
    </location>
</feature>
<feature type="region of interest" description="Disordered" evidence="1">
    <location>
        <begin position="65"/>
        <end position="141"/>
    </location>
</feature>
<reference evidence="3" key="1">
    <citation type="submission" date="2022-08" db="EMBL/GenBank/DDBJ databases">
        <authorList>
            <consortium name="DOE Joint Genome Institute"/>
            <person name="Min B."/>
            <person name="Riley R."/>
            <person name="Sierra-Patev S."/>
            <person name="Naranjo-Ortiz M."/>
            <person name="Looney B."/>
            <person name="Konkel Z."/>
            <person name="Slot J.C."/>
            <person name="Sakamoto Y."/>
            <person name="Steenwyk J.L."/>
            <person name="Rokas A."/>
            <person name="Carro J."/>
            <person name="Camarero S."/>
            <person name="Ferreira P."/>
            <person name="Molpeceres G."/>
            <person name="Ruiz-Duenas F.J."/>
            <person name="Serrano A."/>
            <person name="Henrissat B."/>
            <person name="Drula E."/>
            <person name="Hughes K.W."/>
            <person name="Mata J.L."/>
            <person name="Ishikawa N.K."/>
            <person name="Vargas-Isla R."/>
            <person name="Ushijima S."/>
            <person name="Smith C.A."/>
            <person name="Ahrendt S."/>
            <person name="Andreopoulos W."/>
            <person name="He G."/>
            <person name="Labutti K."/>
            <person name="Lipzen A."/>
            <person name="Ng V."/>
            <person name="Sandor L."/>
            <person name="Barry K."/>
            <person name="Martinez A.T."/>
            <person name="Xiao Y."/>
            <person name="Gibbons J.G."/>
            <person name="Terashima K."/>
            <person name="Hibbett D.S."/>
            <person name="Grigoriev I.V."/>
        </authorList>
    </citation>
    <scope>NUCLEOTIDE SEQUENCE</scope>
    <source>
        <strain evidence="3">TFB9207</strain>
    </source>
</reference>
<gene>
    <name evidence="3" type="ORF">F5878DRAFT_644970</name>
</gene>
<comment type="caution">
    <text evidence="3">The sequence shown here is derived from an EMBL/GenBank/DDBJ whole genome shotgun (WGS) entry which is preliminary data.</text>
</comment>
<feature type="compositionally biased region" description="Low complexity" evidence="1">
    <location>
        <begin position="171"/>
        <end position="182"/>
    </location>
</feature>